<dbReference type="EMBL" id="CYPR01000094">
    <property type="protein sequence ID" value="CUH38740.1"/>
    <property type="molecule type" value="Genomic_DNA"/>
</dbReference>
<sequence length="163" mass="17759">MTRFMILLTLVGTPAFAQVQPFDSNSDFELPIVIGLGCPPWCVDEELPPEVMNVVRPLSSMMMLGAMLQGAEANEADTDALEQGLGVKYDTLRDIAKLPEMAATTCPPHCFPKDSAEAHVELNAQAWSIIQHISQDAGFLEQPGFADEVEAMQGTIELLKGKR</sequence>
<evidence type="ECO:0000313" key="2">
    <source>
        <dbReference type="EMBL" id="CUH38740.1"/>
    </source>
</evidence>
<feature type="signal peptide" evidence="1">
    <location>
        <begin position="1"/>
        <end position="17"/>
    </location>
</feature>
<dbReference type="RefSeq" id="WP_055663044.1">
    <property type="nucleotide sequence ID" value="NZ_CYPR01000094.1"/>
</dbReference>
<protein>
    <submittedName>
        <fullName evidence="2">Uncharacterized protein</fullName>
    </submittedName>
</protein>
<keyword evidence="1" id="KW-0732">Signal</keyword>
<evidence type="ECO:0000256" key="1">
    <source>
        <dbReference type="SAM" id="SignalP"/>
    </source>
</evidence>
<dbReference type="AlphaFoldDB" id="A0A0M7B991"/>
<dbReference type="Proteomes" id="UP000049455">
    <property type="component" value="Unassembled WGS sequence"/>
</dbReference>
<gene>
    <name evidence="2" type="ORF">JSE7799_01479</name>
</gene>
<feature type="chain" id="PRO_5005809893" evidence="1">
    <location>
        <begin position="18"/>
        <end position="163"/>
    </location>
</feature>
<name>A0A0M7B991_9RHOB</name>
<accession>A0A0M7B991</accession>
<keyword evidence="3" id="KW-1185">Reference proteome</keyword>
<organism evidence="2 3">
    <name type="scientific">Jannaschia seosinensis</name>
    <dbReference type="NCBI Taxonomy" id="313367"/>
    <lineage>
        <taxon>Bacteria</taxon>
        <taxon>Pseudomonadati</taxon>
        <taxon>Pseudomonadota</taxon>
        <taxon>Alphaproteobacteria</taxon>
        <taxon>Rhodobacterales</taxon>
        <taxon>Roseobacteraceae</taxon>
        <taxon>Jannaschia</taxon>
    </lineage>
</organism>
<reference evidence="2 3" key="1">
    <citation type="submission" date="2015-09" db="EMBL/GenBank/DDBJ databases">
        <authorList>
            <person name="Jackson K.R."/>
            <person name="Lunt B.L."/>
            <person name="Fisher J.N.B."/>
            <person name="Gardner A.V."/>
            <person name="Bailey M.E."/>
            <person name="Deus L.M."/>
            <person name="Earl A.S."/>
            <person name="Gibby P.D."/>
            <person name="Hartmann K.A."/>
            <person name="Liu J.E."/>
            <person name="Manci A.M."/>
            <person name="Nielsen D.A."/>
            <person name="Solomon M.B."/>
            <person name="Breakwell D.P."/>
            <person name="Burnett S.H."/>
            <person name="Grose J.H."/>
        </authorList>
    </citation>
    <scope>NUCLEOTIDE SEQUENCE [LARGE SCALE GENOMIC DNA]</scope>
    <source>
        <strain evidence="2 3">CECT 7799</strain>
    </source>
</reference>
<evidence type="ECO:0000313" key="3">
    <source>
        <dbReference type="Proteomes" id="UP000049455"/>
    </source>
</evidence>
<proteinExistence type="predicted"/>